<dbReference type="InterPro" id="IPR014262">
    <property type="entry name" value="HAF_rpt"/>
</dbReference>
<gene>
    <name evidence="2" type="ORF">EYF70_19320</name>
</gene>
<dbReference type="EMBL" id="CP036401">
    <property type="protein sequence ID" value="QBI02759.1"/>
    <property type="molecule type" value="Genomic_DNA"/>
</dbReference>
<keyword evidence="3" id="KW-1185">Reference proteome</keyword>
<dbReference type="Proteomes" id="UP000292307">
    <property type="component" value="Chromosome"/>
</dbReference>
<dbReference type="NCBIfam" id="TIGR02913">
    <property type="entry name" value="HAF_rpt"/>
    <property type="match status" value="4"/>
</dbReference>
<reference evidence="2 3" key="1">
    <citation type="submission" date="2019-02" db="EMBL/GenBank/DDBJ databases">
        <title>Draft Genome Sequences of Six Type Strains of the Genus Massilia.</title>
        <authorList>
            <person name="Miess H."/>
            <person name="Frediansyhah A."/>
            <person name="Gross H."/>
        </authorList>
    </citation>
    <scope>NUCLEOTIDE SEQUENCE [LARGE SCALE GENOMIC DNA]</scope>
    <source>
        <strain evidence="2 3">DSM 17472</strain>
    </source>
</reference>
<evidence type="ECO:0000313" key="3">
    <source>
        <dbReference type="Proteomes" id="UP000292307"/>
    </source>
</evidence>
<protein>
    <submittedName>
        <fullName evidence="2">DUF3466 family protein</fullName>
    </submittedName>
</protein>
<proteinExistence type="predicted"/>
<accession>A0ABX5RVW9</accession>
<evidence type="ECO:0000256" key="1">
    <source>
        <dbReference type="SAM" id="MobiDB-lite"/>
    </source>
</evidence>
<name>A0ABX5RVW9_9BURK</name>
<organism evidence="2 3">
    <name type="scientific">Pseudoduganella albidiflava</name>
    <dbReference type="NCBI Taxonomy" id="321983"/>
    <lineage>
        <taxon>Bacteria</taxon>
        <taxon>Pseudomonadati</taxon>
        <taxon>Pseudomonadota</taxon>
        <taxon>Betaproteobacteria</taxon>
        <taxon>Burkholderiales</taxon>
        <taxon>Oxalobacteraceae</taxon>
        <taxon>Telluria group</taxon>
        <taxon>Pseudoduganella</taxon>
    </lineage>
</organism>
<evidence type="ECO:0000313" key="2">
    <source>
        <dbReference type="EMBL" id="QBI02759.1"/>
    </source>
</evidence>
<feature type="region of interest" description="Disordered" evidence="1">
    <location>
        <begin position="1"/>
        <end position="43"/>
    </location>
</feature>
<sequence>MPTSPTRPSVVPMAEPSSSRATAHCGASRSTSPASLIEGPPRPQRVEVCSESNRKEICMRNISFLLAVLVMHGAAMAQAGFGERRVEQSLAADINPAGLTAGEIRTEDGQRRAVVYHRGQVTDLGTLGGTDSYATGINSAGTVTGGARNGNNRWRAFRWQPATAGRQEGMQDLGTLGGEGSLGIAINQAGQIAGYADIEDGSFHAFVHDGARMKDLGTLGGLTSYATGINNSGTVVGAAQLESGYRRAFVWTPAGGMRDLGTLGGRVSVATAINDTGMVVGASETADRQWHAFLHDGTKMIDLGAMIAQGQSYATGINAAGDVAGTIRFRDNAPLTFVYKDGRMRIHPNRNGLYETTKITDDGTVVGAHYTGHRYQAFAMPSTIDLSYKTKSSDYVLLALLVLMVGWCVRKGYQHWRHGVLGKPSIY</sequence>